<comment type="similarity">
    <text evidence="1">Belongs to the cytochrome P450 family.</text>
</comment>
<dbReference type="PRINTS" id="PR00359">
    <property type="entry name" value="BP450"/>
</dbReference>
<keyword evidence="2" id="KW-0503">Monooxygenase</keyword>
<evidence type="ECO:0000313" key="3">
    <source>
        <dbReference type="Proteomes" id="UP000198242"/>
    </source>
</evidence>
<dbReference type="InterPro" id="IPR036396">
    <property type="entry name" value="Cyt_P450_sf"/>
</dbReference>
<dbReference type="InterPro" id="IPR002397">
    <property type="entry name" value="Cyt_P450_B"/>
</dbReference>
<proteinExistence type="inferred from homology"/>
<dbReference type="SUPFAM" id="SSF48264">
    <property type="entry name" value="Cytochrome P450"/>
    <property type="match status" value="1"/>
</dbReference>
<gene>
    <name evidence="2" type="ORF">GA0074695_5948</name>
</gene>
<keyword evidence="2" id="KW-0560">Oxidoreductase</keyword>
<sequence length="389" mass="42331">MSATPLAAGTLPAGLVWDADRGRLKVRDPRLAEIVLRDQHIITGVDHGKSGRAGELPPPGQAPTITQFFEMWYTVGEHYPVFNSELRKAFTPRTVHAFGAAFRAEADRLVAGMPSRGDLARDYLSPYLTHSTFLLLGVPEREWTRLAKVSRLVIHLFKQQLLGVTEYGERERAAFATTMLYLKRLTDELLAGPGTEPFLVAARQLATVDPGNWPIAALIGQLLMAGIEPMIVGSSIACREIWSSPHLRESILRETVDTGELAEEVLRQHPPFGNIFRFVSEPCDCLGVRLPLGTIVAVDTAAVNLSHHPAADPARGCPVRPSELLTFGKGTHYCLGAHSARLQVATGLRQLVHGAPELAVDVAAVRIDTSNNLKEVRAIPYRIGSGDAG</sequence>
<dbReference type="Proteomes" id="UP000198242">
    <property type="component" value="Chromosome I"/>
</dbReference>
<dbReference type="GO" id="GO:0004497">
    <property type="term" value="F:monooxygenase activity"/>
    <property type="evidence" value="ECO:0007669"/>
    <property type="project" value="UniProtKB-KW"/>
</dbReference>
<dbReference type="GO" id="GO:0005506">
    <property type="term" value="F:iron ion binding"/>
    <property type="evidence" value="ECO:0007669"/>
    <property type="project" value="InterPro"/>
</dbReference>
<dbReference type="PANTHER" id="PTHR46696">
    <property type="entry name" value="P450, PUTATIVE (EUROFUNG)-RELATED"/>
    <property type="match status" value="1"/>
</dbReference>
<dbReference type="GO" id="GO:0020037">
    <property type="term" value="F:heme binding"/>
    <property type="evidence" value="ECO:0007669"/>
    <property type="project" value="InterPro"/>
</dbReference>
<reference evidence="3" key="1">
    <citation type="submission" date="2016-06" db="EMBL/GenBank/DDBJ databases">
        <authorList>
            <person name="Varghese N."/>
            <person name="Submissions Spin"/>
        </authorList>
    </citation>
    <scope>NUCLEOTIDE SEQUENCE [LARGE SCALE GENOMIC DNA]</scope>
    <source>
        <strain evidence="3">DSM 43909</strain>
    </source>
</reference>
<evidence type="ECO:0000313" key="2">
    <source>
        <dbReference type="EMBL" id="SCF35236.1"/>
    </source>
</evidence>
<dbReference type="CDD" id="cd00302">
    <property type="entry name" value="cytochrome_P450"/>
    <property type="match status" value="1"/>
</dbReference>
<dbReference type="Gene3D" id="1.10.630.10">
    <property type="entry name" value="Cytochrome P450"/>
    <property type="match status" value="1"/>
</dbReference>
<evidence type="ECO:0000256" key="1">
    <source>
        <dbReference type="ARBA" id="ARBA00010617"/>
    </source>
</evidence>
<dbReference type="OrthoDB" id="3319424at2"/>
<dbReference type="InterPro" id="IPR017972">
    <property type="entry name" value="Cyt_P450_CS"/>
</dbReference>
<dbReference type="RefSeq" id="WP_089009184.1">
    <property type="nucleotide sequence ID" value="NZ_LT607411.1"/>
</dbReference>
<accession>A0A1C4ZR23</accession>
<dbReference type="EMBL" id="LT607411">
    <property type="protein sequence ID" value="SCF35236.1"/>
    <property type="molecule type" value="Genomic_DNA"/>
</dbReference>
<dbReference type="PANTHER" id="PTHR46696:SF1">
    <property type="entry name" value="CYTOCHROME P450 YJIB-RELATED"/>
    <property type="match status" value="1"/>
</dbReference>
<protein>
    <submittedName>
        <fullName evidence="2">Unspecific monooxygenase</fullName>
    </submittedName>
</protein>
<dbReference type="GO" id="GO:0016705">
    <property type="term" value="F:oxidoreductase activity, acting on paired donors, with incorporation or reduction of molecular oxygen"/>
    <property type="evidence" value="ECO:0007669"/>
    <property type="project" value="InterPro"/>
</dbReference>
<organism evidence="2 3">
    <name type="scientific">Micromonospora viridifaciens</name>
    <dbReference type="NCBI Taxonomy" id="1881"/>
    <lineage>
        <taxon>Bacteria</taxon>
        <taxon>Bacillati</taxon>
        <taxon>Actinomycetota</taxon>
        <taxon>Actinomycetes</taxon>
        <taxon>Micromonosporales</taxon>
        <taxon>Micromonosporaceae</taxon>
        <taxon>Micromonospora</taxon>
    </lineage>
</organism>
<keyword evidence="3" id="KW-1185">Reference proteome</keyword>
<dbReference type="PROSITE" id="PS00086">
    <property type="entry name" value="CYTOCHROME_P450"/>
    <property type="match status" value="1"/>
</dbReference>
<dbReference type="AlphaFoldDB" id="A0A1C4ZR23"/>
<name>A0A1C4ZR23_MICVI</name>